<reference evidence="3 4" key="1">
    <citation type="submission" date="2015-06" db="EMBL/GenBank/DDBJ databases">
        <title>Comparative genome analysis of nirS-carrying Bradyrhizobium sp. strains.</title>
        <authorList>
            <person name="Ishii S."/>
            <person name="Jang J."/>
            <person name="Nishizawa T."/>
            <person name="Senoo K."/>
        </authorList>
    </citation>
    <scope>NUCLEOTIDE SEQUENCE [LARGE SCALE GENOMIC DNA]</scope>
    <source>
        <strain evidence="3 4">TSA1</strain>
    </source>
</reference>
<organism evidence="3 4">
    <name type="scientific">Bradyrhizobium nitroreducens</name>
    <dbReference type="NCBI Taxonomy" id="709803"/>
    <lineage>
        <taxon>Bacteria</taxon>
        <taxon>Pseudomonadati</taxon>
        <taxon>Pseudomonadota</taxon>
        <taxon>Alphaproteobacteria</taxon>
        <taxon>Hyphomicrobiales</taxon>
        <taxon>Nitrobacteraceae</taxon>
        <taxon>Bradyrhizobium</taxon>
    </lineage>
</organism>
<dbReference type="FunFam" id="3.40.50.720:FF:000084">
    <property type="entry name" value="Short-chain dehydrogenase reductase"/>
    <property type="match status" value="1"/>
</dbReference>
<dbReference type="Proteomes" id="UP000228930">
    <property type="component" value="Unassembled WGS sequence"/>
</dbReference>
<dbReference type="Pfam" id="PF13561">
    <property type="entry name" value="adh_short_C2"/>
    <property type="match status" value="1"/>
</dbReference>
<dbReference type="AlphaFoldDB" id="A0A2M6UBQ4"/>
<dbReference type="InterPro" id="IPR002347">
    <property type="entry name" value="SDR_fam"/>
</dbReference>
<name>A0A2M6UBQ4_9BRAD</name>
<keyword evidence="2" id="KW-0560">Oxidoreductase</keyword>
<dbReference type="PANTHER" id="PTHR24321">
    <property type="entry name" value="DEHYDROGENASES, SHORT CHAIN"/>
    <property type="match status" value="1"/>
</dbReference>
<dbReference type="GO" id="GO:0016491">
    <property type="term" value="F:oxidoreductase activity"/>
    <property type="evidence" value="ECO:0007669"/>
    <property type="project" value="UniProtKB-KW"/>
</dbReference>
<dbReference type="PRINTS" id="PR00081">
    <property type="entry name" value="GDHRDH"/>
</dbReference>
<dbReference type="PANTHER" id="PTHR24321:SF15">
    <property type="entry name" value="OXIDOREDUCTASE UCPA"/>
    <property type="match status" value="1"/>
</dbReference>
<keyword evidence="4" id="KW-1185">Reference proteome</keyword>
<dbReference type="PRINTS" id="PR00080">
    <property type="entry name" value="SDRFAMILY"/>
</dbReference>
<protein>
    <submittedName>
        <fullName evidence="3">Short-chain dehydrogenase</fullName>
    </submittedName>
</protein>
<dbReference type="PROSITE" id="PS00061">
    <property type="entry name" value="ADH_SHORT"/>
    <property type="match status" value="1"/>
</dbReference>
<evidence type="ECO:0000313" key="3">
    <source>
        <dbReference type="EMBL" id="PIT01931.1"/>
    </source>
</evidence>
<sequence length="258" mass="26834">MNAGTQRRFEGRVTVVTGAAGALGRACAASLANEGAKLVLFDRDPNGLAETAAICPGSETVVGDVRYAADVKRAAEAARERFGPVESLVAAAGIAGPSKKAIEVEEDEFDLLFDVNVKGSWLAAKYLIPQMRELGRGSVVLFSSAAGLRGSPVLSVYSATKGAVTLLTKSLALNHATENIRVNCVCPGTIESPMVRLSIADAGDATAQSAREDLQKSMHPMQRFGLPSEVVGAVLYLLSDEASFTTGVALPIDGGRLA</sequence>
<evidence type="ECO:0000256" key="1">
    <source>
        <dbReference type="ARBA" id="ARBA00006484"/>
    </source>
</evidence>
<gene>
    <name evidence="3" type="ORF">TSA1_14965</name>
</gene>
<proteinExistence type="inferred from homology"/>
<dbReference type="Gene3D" id="3.40.50.720">
    <property type="entry name" value="NAD(P)-binding Rossmann-like Domain"/>
    <property type="match status" value="1"/>
</dbReference>
<dbReference type="NCBIfam" id="NF005559">
    <property type="entry name" value="PRK07231.1"/>
    <property type="match status" value="1"/>
</dbReference>
<evidence type="ECO:0000313" key="4">
    <source>
        <dbReference type="Proteomes" id="UP000228930"/>
    </source>
</evidence>
<dbReference type="EMBL" id="LFJC01000003">
    <property type="protein sequence ID" value="PIT01931.1"/>
    <property type="molecule type" value="Genomic_DNA"/>
</dbReference>
<evidence type="ECO:0000256" key="2">
    <source>
        <dbReference type="ARBA" id="ARBA00023002"/>
    </source>
</evidence>
<comment type="caution">
    <text evidence="3">The sequence shown here is derived from an EMBL/GenBank/DDBJ whole genome shotgun (WGS) entry which is preliminary data.</text>
</comment>
<dbReference type="InterPro" id="IPR036291">
    <property type="entry name" value="NAD(P)-bd_dom_sf"/>
</dbReference>
<dbReference type="CDD" id="cd05233">
    <property type="entry name" value="SDR_c"/>
    <property type="match status" value="1"/>
</dbReference>
<dbReference type="RefSeq" id="WP_100177119.1">
    <property type="nucleotide sequence ID" value="NZ_LFJC01000003.1"/>
</dbReference>
<dbReference type="InterPro" id="IPR020904">
    <property type="entry name" value="Sc_DH/Rdtase_CS"/>
</dbReference>
<comment type="similarity">
    <text evidence="1">Belongs to the short-chain dehydrogenases/reductases (SDR) family.</text>
</comment>
<accession>A0A2M6UBQ4</accession>
<dbReference type="SUPFAM" id="SSF51735">
    <property type="entry name" value="NAD(P)-binding Rossmann-fold domains"/>
    <property type="match status" value="1"/>
</dbReference>